<proteinExistence type="predicted"/>
<dbReference type="InterPro" id="IPR056143">
    <property type="entry name" value="DUF7726"/>
</dbReference>
<evidence type="ECO:0000313" key="4">
    <source>
        <dbReference type="Proteomes" id="UP000829685"/>
    </source>
</evidence>
<dbReference type="EMBL" id="JAFIMR010000021">
    <property type="protein sequence ID" value="KAI1865723.1"/>
    <property type="molecule type" value="Genomic_DNA"/>
</dbReference>
<keyword evidence="4" id="KW-1185">Reference proteome</keyword>
<dbReference type="Pfam" id="PF24852">
    <property type="entry name" value="DUF7726"/>
    <property type="match status" value="1"/>
</dbReference>
<evidence type="ECO:0000256" key="1">
    <source>
        <dbReference type="SAM" id="MobiDB-lite"/>
    </source>
</evidence>
<feature type="region of interest" description="Disordered" evidence="1">
    <location>
        <begin position="1"/>
        <end position="40"/>
    </location>
</feature>
<name>A0A9Q0AMP6_9PEZI</name>
<comment type="caution">
    <text evidence="3">The sequence shown here is derived from an EMBL/GenBank/DDBJ whole genome shotgun (WGS) entry which is preliminary data.</text>
</comment>
<dbReference type="PANTHER" id="PTHR42339">
    <property type="entry name" value="HISTONE H1"/>
    <property type="match status" value="1"/>
</dbReference>
<protein>
    <recommendedName>
        <fullName evidence="2">DUF7726 domain-containing protein</fullName>
    </recommendedName>
</protein>
<feature type="domain" description="DUF7726" evidence="2">
    <location>
        <begin position="51"/>
        <end position="128"/>
    </location>
</feature>
<reference evidence="3" key="1">
    <citation type="submission" date="2021-03" db="EMBL/GenBank/DDBJ databases">
        <title>Revisited historic fungal species revealed as producer of novel bioactive compounds through whole genome sequencing and comparative genomics.</title>
        <authorList>
            <person name="Vignolle G.A."/>
            <person name="Hochenegger N."/>
            <person name="Mach R.L."/>
            <person name="Mach-Aigner A.R."/>
            <person name="Javad Rahimi M."/>
            <person name="Salim K.A."/>
            <person name="Chan C.M."/>
            <person name="Lim L.B.L."/>
            <person name="Cai F."/>
            <person name="Druzhinina I.S."/>
            <person name="U'Ren J.M."/>
            <person name="Derntl C."/>
        </authorList>
    </citation>
    <scope>NUCLEOTIDE SEQUENCE</scope>
    <source>
        <strain evidence="3">TUCIM 5799</strain>
    </source>
</reference>
<dbReference type="AlphaFoldDB" id="A0A9Q0AMP6"/>
<organism evidence="3 4">
    <name type="scientific">Neoarthrinium moseri</name>
    <dbReference type="NCBI Taxonomy" id="1658444"/>
    <lineage>
        <taxon>Eukaryota</taxon>
        <taxon>Fungi</taxon>
        <taxon>Dikarya</taxon>
        <taxon>Ascomycota</taxon>
        <taxon>Pezizomycotina</taxon>
        <taxon>Sordariomycetes</taxon>
        <taxon>Xylariomycetidae</taxon>
        <taxon>Amphisphaeriales</taxon>
        <taxon>Apiosporaceae</taxon>
        <taxon>Neoarthrinium</taxon>
    </lineage>
</organism>
<dbReference type="PANTHER" id="PTHR42339:SF1">
    <property type="entry name" value="HISTONE H1"/>
    <property type="match status" value="1"/>
</dbReference>
<gene>
    <name evidence="3" type="ORF">JX265_008046</name>
</gene>
<dbReference type="Proteomes" id="UP000829685">
    <property type="component" value="Unassembled WGS sequence"/>
</dbReference>
<evidence type="ECO:0000259" key="2">
    <source>
        <dbReference type="Pfam" id="PF24852"/>
    </source>
</evidence>
<evidence type="ECO:0000313" key="3">
    <source>
        <dbReference type="EMBL" id="KAI1865723.1"/>
    </source>
</evidence>
<accession>A0A9Q0AMP6</accession>
<sequence>MTFASVSDSERNVDQEASPKGGPKSKQSPKEPPAAELTSIHLDGEIDENVKIYDTCDDVRRKITGHVKDSTQAAFARELSQMMPHTRINATHVGRFQKMKGPRAGGHNPVFYAAYVYFEKLRIKQGKKKSAKREQMEEHWEEKGGFPREGSHNIYILTKPGQHWTFDAMGKPKMVGQGRPGGG</sequence>